<dbReference type="RefSeq" id="WP_171471253.1">
    <property type="nucleotide sequence ID" value="NZ_CP053452.2"/>
</dbReference>
<name>A0A6M5YPX2_9BACT</name>
<dbReference type="KEGG" id="ftj:FTUN_3029"/>
<sequence>MATVERGVLQVVVPVGFLLSEAQEMTVSVSRPGGEPLPVRLRFIPARPVEAVGVAALAADEPLSVSAPTPLRISRPKRTVVEDSYGEPEYGGGD</sequence>
<dbReference type="Proteomes" id="UP000503447">
    <property type="component" value="Chromosome"/>
</dbReference>
<dbReference type="EMBL" id="CP053452">
    <property type="protein sequence ID" value="QJW95480.1"/>
    <property type="molecule type" value="Genomic_DNA"/>
</dbReference>
<protein>
    <submittedName>
        <fullName evidence="1">Uncharacterized protein</fullName>
    </submittedName>
</protein>
<gene>
    <name evidence="1" type="ORF">FTUN_3029</name>
</gene>
<evidence type="ECO:0000313" key="2">
    <source>
        <dbReference type="Proteomes" id="UP000503447"/>
    </source>
</evidence>
<keyword evidence="2" id="KW-1185">Reference proteome</keyword>
<accession>A0A6M5YPX2</accession>
<evidence type="ECO:0000313" key="1">
    <source>
        <dbReference type="EMBL" id="QJW95480.1"/>
    </source>
</evidence>
<dbReference type="AlphaFoldDB" id="A0A6M5YPX2"/>
<proteinExistence type="predicted"/>
<organism evidence="1 2">
    <name type="scientific">Frigoriglobus tundricola</name>
    <dbReference type="NCBI Taxonomy" id="2774151"/>
    <lineage>
        <taxon>Bacteria</taxon>
        <taxon>Pseudomonadati</taxon>
        <taxon>Planctomycetota</taxon>
        <taxon>Planctomycetia</taxon>
        <taxon>Gemmatales</taxon>
        <taxon>Gemmataceae</taxon>
        <taxon>Frigoriglobus</taxon>
    </lineage>
</organism>
<reference evidence="2" key="1">
    <citation type="submission" date="2020-05" db="EMBL/GenBank/DDBJ databases">
        <title>Frigoriglobus tundricola gen. nov., sp. nov., a psychrotolerant cellulolytic planctomycete of the family Gemmataceae with two divergent copies of 16S rRNA gene.</title>
        <authorList>
            <person name="Kulichevskaya I.S."/>
            <person name="Ivanova A.A."/>
            <person name="Naumoff D.G."/>
            <person name="Beletsky A.V."/>
            <person name="Rijpstra W.I.C."/>
            <person name="Sinninghe Damste J.S."/>
            <person name="Mardanov A.V."/>
            <person name="Ravin N.V."/>
            <person name="Dedysh S.N."/>
        </authorList>
    </citation>
    <scope>NUCLEOTIDE SEQUENCE [LARGE SCALE GENOMIC DNA]</scope>
    <source>
        <strain evidence="2">PL17</strain>
    </source>
</reference>